<protein>
    <submittedName>
        <fullName evidence="7">DEAD/DEAH box helicase</fullName>
    </submittedName>
</protein>
<dbReference type="Pfam" id="PF00270">
    <property type="entry name" value="DEAD"/>
    <property type="match status" value="1"/>
</dbReference>
<evidence type="ECO:0000256" key="4">
    <source>
        <dbReference type="ARBA" id="ARBA00022840"/>
    </source>
</evidence>
<gene>
    <name evidence="7" type="ORF">F4V44_01960</name>
</gene>
<dbReference type="AlphaFoldDB" id="A0A5J5I478"/>
<dbReference type="Pfam" id="PF00271">
    <property type="entry name" value="Helicase_C"/>
    <property type="match status" value="1"/>
</dbReference>
<dbReference type="InterPro" id="IPR011545">
    <property type="entry name" value="DEAD/DEAH_box_helicase_dom"/>
</dbReference>
<keyword evidence="8" id="KW-1185">Reference proteome</keyword>
<keyword evidence="1" id="KW-0547">Nucleotide-binding</keyword>
<evidence type="ECO:0000256" key="2">
    <source>
        <dbReference type="ARBA" id="ARBA00022801"/>
    </source>
</evidence>
<evidence type="ECO:0000259" key="5">
    <source>
        <dbReference type="PROSITE" id="PS51192"/>
    </source>
</evidence>
<dbReference type="PANTHER" id="PTHR47963">
    <property type="entry name" value="DEAD-BOX ATP-DEPENDENT RNA HELICASE 47, MITOCHONDRIAL"/>
    <property type="match status" value="1"/>
</dbReference>
<evidence type="ECO:0000256" key="3">
    <source>
        <dbReference type="ARBA" id="ARBA00022806"/>
    </source>
</evidence>
<organism evidence="7 8">
    <name type="scientific">Niallia endozanthoxylica</name>
    <dbReference type="NCBI Taxonomy" id="2036016"/>
    <lineage>
        <taxon>Bacteria</taxon>
        <taxon>Bacillati</taxon>
        <taxon>Bacillota</taxon>
        <taxon>Bacilli</taxon>
        <taxon>Bacillales</taxon>
        <taxon>Bacillaceae</taxon>
        <taxon>Niallia</taxon>
    </lineage>
</organism>
<dbReference type="GO" id="GO:0033592">
    <property type="term" value="F:RNA strand annealing activity"/>
    <property type="evidence" value="ECO:0007669"/>
    <property type="project" value="TreeGrafter"/>
</dbReference>
<dbReference type="GO" id="GO:0005840">
    <property type="term" value="C:ribosome"/>
    <property type="evidence" value="ECO:0007669"/>
    <property type="project" value="TreeGrafter"/>
</dbReference>
<dbReference type="SMART" id="SM00487">
    <property type="entry name" value="DEXDc"/>
    <property type="match status" value="1"/>
</dbReference>
<reference evidence="7 8" key="1">
    <citation type="submission" date="2019-09" db="EMBL/GenBank/DDBJ databases">
        <title>Whole genome sequences of isolates from the Mars Exploration Rovers.</title>
        <authorList>
            <person name="Seuylemezian A."/>
            <person name="Vaishampayan P."/>
        </authorList>
    </citation>
    <scope>NUCLEOTIDE SEQUENCE [LARGE SCALE GENOMIC DNA]</scope>
    <source>
        <strain evidence="7 8">MER_TA_151</strain>
    </source>
</reference>
<feature type="domain" description="Helicase C-terminal" evidence="6">
    <location>
        <begin position="232"/>
        <end position="384"/>
    </location>
</feature>
<dbReference type="InterPro" id="IPR001650">
    <property type="entry name" value="Helicase_C-like"/>
</dbReference>
<dbReference type="GO" id="GO:0003724">
    <property type="term" value="F:RNA helicase activity"/>
    <property type="evidence" value="ECO:0007669"/>
    <property type="project" value="TreeGrafter"/>
</dbReference>
<keyword evidence="2" id="KW-0378">Hydrolase</keyword>
<evidence type="ECO:0000259" key="6">
    <source>
        <dbReference type="PROSITE" id="PS51194"/>
    </source>
</evidence>
<dbReference type="CDD" id="cd00268">
    <property type="entry name" value="DEADc"/>
    <property type="match status" value="1"/>
</dbReference>
<dbReference type="GO" id="GO:0009409">
    <property type="term" value="P:response to cold"/>
    <property type="evidence" value="ECO:0007669"/>
    <property type="project" value="TreeGrafter"/>
</dbReference>
<dbReference type="GO" id="GO:0005829">
    <property type="term" value="C:cytosol"/>
    <property type="evidence" value="ECO:0007669"/>
    <property type="project" value="TreeGrafter"/>
</dbReference>
<dbReference type="PROSITE" id="PS51194">
    <property type="entry name" value="HELICASE_CTER"/>
    <property type="match status" value="1"/>
</dbReference>
<dbReference type="InterPro" id="IPR027417">
    <property type="entry name" value="P-loop_NTPase"/>
</dbReference>
<dbReference type="EMBL" id="VYKL01000005">
    <property type="protein sequence ID" value="KAA9031219.1"/>
    <property type="molecule type" value="Genomic_DNA"/>
</dbReference>
<dbReference type="GO" id="GO:0016787">
    <property type="term" value="F:hydrolase activity"/>
    <property type="evidence" value="ECO:0007669"/>
    <property type="project" value="UniProtKB-KW"/>
</dbReference>
<comment type="caution">
    <text evidence="7">The sequence shown here is derived from an EMBL/GenBank/DDBJ whole genome shotgun (WGS) entry which is preliminary data.</text>
</comment>
<dbReference type="InterPro" id="IPR044742">
    <property type="entry name" value="DEAD/DEAH_RhlB"/>
</dbReference>
<dbReference type="SMART" id="SM00490">
    <property type="entry name" value="HELICc"/>
    <property type="match status" value="1"/>
</dbReference>
<dbReference type="RefSeq" id="WP_150438302.1">
    <property type="nucleotide sequence ID" value="NZ_VYKL01000005.1"/>
</dbReference>
<proteinExistence type="predicted"/>
<keyword evidence="3 7" id="KW-0347">Helicase</keyword>
<dbReference type="Proteomes" id="UP000326671">
    <property type="component" value="Unassembled WGS sequence"/>
</dbReference>
<dbReference type="PANTHER" id="PTHR47963:SF7">
    <property type="entry name" value="ATP-DEPENDENT RNA HELICASE YFML-RELATED"/>
    <property type="match status" value="1"/>
</dbReference>
<dbReference type="SUPFAM" id="SSF52540">
    <property type="entry name" value="P-loop containing nucleoside triphosphate hydrolases"/>
    <property type="match status" value="1"/>
</dbReference>
<feature type="domain" description="Helicase ATP-binding" evidence="5">
    <location>
        <begin position="35"/>
        <end position="205"/>
    </location>
</feature>
<dbReference type="PROSITE" id="PS51192">
    <property type="entry name" value="HELICASE_ATP_BIND_1"/>
    <property type="match status" value="1"/>
</dbReference>
<dbReference type="CDD" id="cd18787">
    <property type="entry name" value="SF2_C_DEAD"/>
    <property type="match status" value="1"/>
</dbReference>
<dbReference type="Gene3D" id="3.40.50.300">
    <property type="entry name" value="P-loop containing nucleotide triphosphate hydrolases"/>
    <property type="match status" value="2"/>
</dbReference>
<dbReference type="InterPro" id="IPR014001">
    <property type="entry name" value="Helicase_ATP-bd"/>
</dbReference>
<dbReference type="InterPro" id="IPR050547">
    <property type="entry name" value="DEAD_box_RNA_helicases"/>
</dbReference>
<evidence type="ECO:0000256" key="1">
    <source>
        <dbReference type="ARBA" id="ARBA00022741"/>
    </source>
</evidence>
<evidence type="ECO:0000313" key="8">
    <source>
        <dbReference type="Proteomes" id="UP000326671"/>
    </source>
</evidence>
<evidence type="ECO:0000313" key="7">
    <source>
        <dbReference type="EMBL" id="KAA9031219.1"/>
    </source>
</evidence>
<keyword evidence="4" id="KW-0067">ATP-binding</keyword>
<dbReference type="GO" id="GO:0005524">
    <property type="term" value="F:ATP binding"/>
    <property type="evidence" value="ECO:0007669"/>
    <property type="project" value="UniProtKB-KW"/>
</dbReference>
<sequence>MTENQQLINRLKGSIQLVWEKAGFSQPTSIQSYAIPHILEKKDVIAQSPTGTGKTLAYLLPVLNMIDAEKKAVQAVILASSQELVMQILNEIQKWAEGSGIRGASFIGGANVKRQLEKLKKHPHIAVGTPGRVHELIKQKKLKMHEVKMVVLDEGDQLLVPEHTETVQQIVKSTLSDRQVVLFSATLPDSIINIAKELTNNAEIISVKKDETIRAEKVNHIYFISEQRDKIKLLEKISRLKELKGLVFVKDIGNLTVLAEKLQFKKINVSILHSDLNKMERQKALRNFRDGKTSMLIATDVAARGLDIQGITHVVHYDFPKDLNQYVHRSGRTGRFGAAGTVISLVTEREERDLKKFAREIGTHAVIKRFHGESIVEGKSQTPIKR</sequence>
<dbReference type="OrthoDB" id="9805696at2"/>
<accession>A0A5J5I478</accession>
<name>A0A5J5I478_9BACI</name>